<dbReference type="InterPro" id="IPR006680">
    <property type="entry name" value="Amidohydro-rel"/>
</dbReference>
<accession>A0A395JK59</accession>
<name>A0A395JK59_9GAMM</name>
<dbReference type="InParanoid" id="A0A395JK59"/>
<organism evidence="2 3">
    <name type="scientific">Arenicella xantha</name>
    <dbReference type="NCBI Taxonomy" id="644221"/>
    <lineage>
        <taxon>Bacteria</taxon>
        <taxon>Pseudomonadati</taxon>
        <taxon>Pseudomonadota</taxon>
        <taxon>Gammaproteobacteria</taxon>
        <taxon>Arenicellales</taxon>
        <taxon>Arenicellaceae</taxon>
        <taxon>Arenicella</taxon>
    </lineage>
</organism>
<dbReference type="InterPro" id="IPR051781">
    <property type="entry name" value="Metallo-dep_Hydrolase"/>
</dbReference>
<dbReference type="InterPro" id="IPR008979">
    <property type="entry name" value="Galactose-bd-like_sf"/>
</dbReference>
<protein>
    <submittedName>
        <fullName evidence="2">Imidazolonepropionase-like amidohydrolase</fullName>
    </submittedName>
</protein>
<dbReference type="SUPFAM" id="SSF51556">
    <property type="entry name" value="Metallo-dependent hydrolases"/>
    <property type="match status" value="1"/>
</dbReference>
<dbReference type="InterPro" id="IPR011059">
    <property type="entry name" value="Metal-dep_hydrolase_composite"/>
</dbReference>
<dbReference type="InterPro" id="IPR032466">
    <property type="entry name" value="Metal_Hydrolase"/>
</dbReference>
<dbReference type="SUPFAM" id="SSF51338">
    <property type="entry name" value="Composite domain of metallo-dependent hydrolases"/>
    <property type="match status" value="1"/>
</dbReference>
<dbReference type="Gene3D" id="2.30.40.10">
    <property type="entry name" value="Urease, subunit C, domain 1"/>
    <property type="match status" value="1"/>
</dbReference>
<keyword evidence="3" id="KW-1185">Reference proteome</keyword>
<dbReference type="AlphaFoldDB" id="A0A395JK59"/>
<dbReference type="Gene3D" id="3.30.110.90">
    <property type="entry name" value="Amidohydrolase"/>
    <property type="match status" value="1"/>
</dbReference>
<dbReference type="GO" id="GO:0016810">
    <property type="term" value="F:hydrolase activity, acting on carbon-nitrogen (but not peptide) bonds"/>
    <property type="evidence" value="ECO:0007669"/>
    <property type="project" value="InterPro"/>
</dbReference>
<sequence length="589" mass="63505">MLKKIFWITLASVSMLAIGVISLLPTPHSVVLNSNSFIIKHAHVFDGEQVLRDATIEIRDGIIQHVGNDLVSDALPIIDASEKWLIPGLVDAHTHNFGSALSDSLNFGITTSIDMFTSADVISSAKTDRNALTKTDKADLFSAGMLTTSPGGHGTQFGIHVDTLTKPEQAAQWVARRQAEGSDFIKLVYMPNNSMFSSIDRATATAVIEAAHNAGLLAVAHIDTLDDATAMLESGIDGLVHVFADQAVSQEFLDLALENSIFVIPTLSVLATVDHQRSGAILANDPSIKPFLNSASRQQLETDFGDATWPGFNFKLAQQNVRRMHEAGIMILAGSDAPNPGTTYGASLHQELTMLVSAGLTPREALRAATILPMQAFGINDRGRISVGQRADFLLLDNNPIENINATRNLHQIYKNGFAVNRTTTSANVVSSKISSGYLSQFAQDLNGPSNLNWATTDDRMTGGNSSTKLRRTNGVLEVQANVQQGFMFPWAGAGLFGDTALDISDYHELSFMAKGSPGVYQALSFSGSMAGAPPAQTFNLTEEWQTFRLPLKQFHGLDSKQLIGFAIVAGPRPGKYKYSLKSVTLESQ</sequence>
<dbReference type="Gene3D" id="1.20.58.520">
    <property type="entry name" value="Amidohydrolase"/>
    <property type="match status" value="1"/>
</dbReference>
<reference evidence="2 3" key="1">
    <citation type="submission" date="2018-06" db="EMBL/GenBank/DDBJ databases">
        <title>Genomic Encyclopedia of Type Strains, Phase IV (KMG-IV): sequencing the most valuable type-strain genomes for metagenomic binning, comparative biology and taxonomic classification.</title>
        <authorList>
            <person name="Goeker M."/>
        </authorList>
    </citation>
    <scope>NUCLEOTIDE SEQUENCE [LARGE SCALE GENOMIC DNA]</scope>
    <source>
        <strain evidence="2 3">DSM 24032</strain>
    </source>
</reference>
<dbReference type="EMBL" id="QNRT01000003">
    <property type="protein sequence ID" value="RBP49611.1"/>
    <property type="molecule type" value="Genomic_DNA"/>
</dbReference>
<comment type="caution">
    <text evidence="2">The sequence shown here is derived from an EMBL/GenBank/DDBJ whole genome shotgun (WGS) entry which is preliminary data.</text>
</comment>
<dbReference type="SUPFAM" id="SSF49785">
    <property type="entry name" value="Galactose-binding domain-like"/>
    <property type="match status" value="1"/>
</dbReference>
<evidence type="ECO:0000313" key="3">
    <source>
        <dbReference type="Proteomes" id="UP000253083"/>
    </source>
</evidence>
<proteinExistence type="predicted"/>
<dbReference type="PANTHER" id="PTHR43135:SF3">
    <property type="entry name" value="ALPHA-D-RIBOSE 1-METHYLPHOSPHONATE 5-TRIPHOSPHATE DIPHOSPHATASE"/>
    <property type="match status" value="1"/>
</dbReference>
<evidence type="ECO:0000313" key="2">
    <source>
        <dbReference type="EMBL" id="RBP49611.1"/>
    </source>
</evidence>
<gene>
    <name evidence="2" type="ORF">DFR28_10336</name>
</gene>
<dbReference type="Gene3D" id="3.40.50.10910">
    <property type="entry name" value="Amidohydrolase"/>
    <property type="match status" value="1"/>
</dbReference>
<feature type="domain" description="Amidohydrolase-related" evidence="1">
    <location>
        <begin position="202"/>
        <end position="417"/>
    </location>
</feature>
<keyword evidence="2" id="KW-0378">Hydrolase</keyword>
<evidence type="ECO:0000259" key="1">
    <source>
        <dbReference type="Pfam" id="PF01979"/>
    </source>
</evidence>
<dbReference type="Proteomes" id="UP000253083">
    <property type="component" value="Unassembled WGS sequence"/>
</dbReference>
<dbReference type="RefSeq" id="WP_113954619.1">
    <property type="nucleotide sequence ID" value="NZ_QNRT01000003.1"/>
</dbReference>
<dbReference type="PANTHER" id="PTHR43135">
    <property type="entry name" value="ALPHA-D-RIBOSE 1-METHYLPHOSPHONATE 5-TRIPHOSPHATE DIPHOSPHATASE"/>
    <property type="match status" value="1"/>
</dbReference>
<dbReference type="OrthoDB" id="9776455at2"/>
<dbReference type="Pfam" id="PF01979">
    <property type="entry name" value="Amidohydro_1"/>
    <property type="match status" value="1"/>
</dbReference>